<keyword evidence="1" id="KW-1133">Transmembrane helix</keyword>
<feature type="transmembrane region" description="Helical" evidence="1">
    <location>
        <begin position="128"/>
        <end position="148"/>
    </location>
</feature>
<dbReference type="AlphaFoldDB" id="A0A2W1MZM4"/>
<name>A0A2W1MZM4_9FLAO</name>
<evidence type="ECO:0000256" key="1">
    <source>
        <dbReference type="SAM" id="Phobius"/>
    </source>
</evidence>
<feature type="transmembrane region" description="Helical" evidence="1">
    <location>
        <begin position="154"/>
        <end position="176"/>
    </location>
</feature>
<organism evidence="2 3">
    <name type="scientific">Putridiphycobacter roseus</name>
    <dbReference type="NCBI Taxonomy" id="2219161"/>
    <lineage>
        <taxon>Bacteria</taxon>
        <taxon>Pseudomonadati</taxon>
        <taxon>Bacteroidota</taxon>
        <taxon>Flavobacteriia</taxon>
        <taxon>Flavobacteriales</taxon>
        <taxon>Crocinitomicaceae</taxon>
        <taxon>Putridiphycobacter</taxon>
    </lineage>
</organism>
<sequence length="204" mass="23368">MSIKKVPGWGKTVGILMIIMGSLGAFYQLYRIVFPMILNVQQEFIGNFSRITKDQIQNNDSLRLNPTFNENFESFENSLEAVNNTIFKIEPHIIQYIMVFSLIMLLVNVIYIIAGTKLLTKKIANYQFAKITLIIAILINVLSLFLIFSGNNSLMIFAMMFYAFIGLIADIVYIIILQSHDQSEYDENENAQKQVISIEEGFEI</sequence>
<proteinExistence type="predicted"/>
<dbReference type="Proteomes" id="UP000249248">
    <property type="component" value="Unassembled WGS sequence"/>
</dbReference>
<keyword evidence="1" id="KW-0812">Transmembrane</keyword>
<feature type="transmembrane region" description="Helical" evidence="1">
    <location>
        <begin position="93"/>
        <end position="116"/>
    </location>
</feature>
<protein>
    <submittedName>
        <fullName evidence="2">Uncharacterized protein</fullName>
    </submittedName>
</protein>
<gene>
    <name evidence="2" type="ORF">DNU06_14770</name>
</gene>
<accession>A0A2W1MZM4</accession>
<dbReference type="EMBL" id="QKSB01000012">
    <property type="protein sequence ID" value="PZE16061.1"/>
    <property type="molecule type" value="Genomic_DNA"/>
</dbReference>
<reference evidence="2 3" key="1">
    <citation type="submission" date="2018-06" db="EMBL/GenBank/DDBJ databases">
        <title>The draft genome sequence of Crocinitomix sp. SM1701.</title>
        <authorList>
            <person name="Zhang X."/>
        </authorList>
    </citation>
    <scope>NUCLEOTIDE SEQUENCE [LARGE SCALE GENOMIC DNA]</scope>
    <source>
        <strain evidence="2 3">SM1701</strain>
    </source>
</reference>
<dbReference type="RefSeq" id="WP_111064270.1">
    <property type="nucleotide sequence ID" value="NZ_JBHUCU010000001.1"/>
</dbReference>
<keyword evidence="3" id="KW-1185">Reference proteome</keyword>
<keyword evidence="1" id="KW-0472">Membrane</keyword>
<evidence type="ECO:0000313" key="2">
    <source>
        <dbReference type="EMBL" id="PZE16061.1"/>
    </source>
</evidence>
<evidence type="ECO:0000313" key="3">
    <source>
        <dbReference type="Proteomes" id="UP000249248"/>
    </source>
</evidence>
<comment type="caution">
    <text evidence="2">The sequence shown here is derived from an EMBL/GenBank/DDBJ whole genome shotgun (WGS) entry which is preliminary data.</text>
</comment>
<feature type="transmembrane region" description="Helical" evidence="1">
    <location>
        <begin position="12"/>
        <end position="30"/>
    </location>
</feature>